<keyword evidence="6" id="KW-1185">Reference proteome</keyword>
<dbReference type="RefSeq" id="WP_062558282.1">
    <property type="nucleotide sequence ID" value="NZ_CP013341.1"/>
</dbReference>
<dbReference type="Gene3D" id="3.30.70.1230">
    <property type="entry name" value="Nucleotide cyclase"/>
    <property type="match status" value="1"/>
</dbReference>
<dbReference type="Gene3D" id="3.40.50.300">
    <property type="entry name" value="P-loop containing nucleotide triphosphate hydrolases"/>
    <property type="match status" value="1"/>
</dbReference>
<dbReference type="InterPro" id="IPR013761">
    <property type="entry name" value="SAM/pointed_sf"/>
</dbReference>
<evidence type="ECO:0000256" key="2">
    <source>
        <dbReference type="ARBA" id="ARBA00022840"/>
    </source>
</evidence>
<dbReference type="Pfam" id="PF13191">
    <property type="entry name" value="AAA_16"/>
    <property type="match status" value="1"/>
</dbReference>
<sequence>MMNDRISAWLDNLGLSIYRESFQHNAITWDVLPELNEGDLEAMGVLLGHRKKLLRAIAQLPQSAEVMGPGSIPVGVIPEEQPFPPERDQAERRQLTVMFCDLVDSTVLSSRLDPEDLQDVIRRFLDACSQTIVRFNGYIAKYMGDGMLVYFGYPQAHEHDAERAVHAGLAILDTVRTLHQDNPHPQFSMAARIGIATGQVVVGELMGLDTAKERSVFGETPNLAARLQALAKPDQLIIDPATKRLVGNEFEFLDLGAFSLKGFDTPIQAWQVLSIRPSASRFESYRSSQLAKFVGREQEISLLLGRWREAVGGEGQVVLLCGEAGIGKSRIARSLCDRLANERYQSIQFQCSPYHTNTALYPATTFLRQAAGLASQDSAQAQREKLDAMARESGIENQDTVSLLADLLSIQGDHWDPLLDVLSEKRKDMTLEALVQYLQGLADHAPVLFIMEDAHWLDPTTLELMTRIIGRIRQMRVLLLITFRPDFKPVWTEYSHVTSLTLSRLPRRHSAELVATMTGGKVLPPEVQQAILAKADGIPLYIETLTENVLGSGLLAEENDSFTLTCPLKGLPIPDSLQALLMERVDRLGSAKKIVQTGAAIGREFTYELLQGIVEVPDNELKNALDLIVATGLIFQEGEIPLATYHFKHALVQDAAYNTLPKKSRRLLHARIAKALEHRFADRVTREPELLAYHYEQAGLAGPAVEYYHRAARRDAERSANIEALNHFNRALDLLKELPEGLERNALELELLLARGAPLLSVKGYASDDMEQNYRRAKDLLQEHSSFVQQFLAIRGLWAFHLVRGHLVNARGLAENLHALAHREQSSDLLIEAHHALGVTNFFLGRFDEARTHLFAAKSLDDPNQQRSQDFFYGQDPGITARIFLARTFWILGEIEHIEPLALEAVGLARELAHPFTMVFALTSLSWIYSTLRNAKKTRELTDEAIAISAQYSFELGLAWATSFQGWALAENGHEEGLGQLLNGLSATQVTGANTNNTFTLSLLADIYLREQRIDEGLATIEEALTLAVTGEELFWHAELLRLKGELLLRQSDESIQEAEECLCEALKIAQDQHATMLELRAATSLAKLWRKLNKLDDAKCVLHSIYSRFNERVDNLDLIAAKTVLEQLSDT</sequence>
<dbReference type="SUPFAM" id="SSF55073">
    <property type="entry name" value="Nucleotide cyclase"/>
    <property type="match status" value="1"/>
</dbReference>
<evidence type="ECO:0000259" key="3">
    <source>
        <dbReference type="PROSITE" id="PS50105"/>
    </source>
</evidence>
<dbReference type="EMBL" id="FNLN01000001">
    <property type="protein sequence ID" value="SDT83850.1"/>
    <property type="molecule type" value="Genomic_DNA"/>
</dbReference>
<dbReference type="GO" id="GO:0035556">
    <property type="term" value="P:intracellular signal transduction"/>
    <property type="evidence" value="ECO:0007669"/>
    <property type="project" value="InterPro"/>
</dbReference>
<keyword evidence="1" id="KW-0547">Nucleotide-binding</keyword>
<dbReference type="InterPro" id="IPR001054">
    <property type="entry name" value="A/G_cyclase"/>
</dbReference>
<proteinExistence type="predicted"/>
<dbReference type="SMART" id="SM00454">
    <property type="entry name" value="SAM"/>
    <property type="match status" value="1"/>
</dbReference>
<dbReference type="PROSITE" id="PS50105">
    <property type="entry name" value="SAM_DOMAIN"/>
    <property type="match status" value="1"/>
</dbReference>
<dbReference type="Pfam" id="PF00536">
    <property type="entry name" value="SAM_1"/>
    <property type="match status" value="1"/>
</dbReference>
<dbReference type="Gene3D" id="1.10.150.50">
    <property type="entry name" value="Transcription Factor, Ets-1"/>
    <property type="match status" value="1"/>
</dbReference>
<evidence type="ECO:0000313" key="6">
    <source>
        <dbReference type="Proteomes" id="UP000182882"/>
    </source>
</evidence>
<accession>A0A1H2DLR1</accession>
<dbReference type="CDD" id="cd09487">
    <property type="entry name" value="SAM_superfamily"/>
    <property type="match status" value="1"/>
</dbReference>
<dbReference type="PANTHER" id="PTHR16305">
    <property type="entry name" value="TESTICULAR SOLUBLE ADENYLYL CYCLASE"/>
    <property type="match status" value="1"/>
</dbReference>
<organism evidence="5 6">
    <name type="scientific">Nitrosomonas ureae</name>
    <dbReference type="NCBI Taxonomy" id="44577"/>
    <lineage>
        <taxon>Bacteria</taxon>
        <taxon>Pseudomonadati</taxon>
        <taxon>Pseudomonadota</taxon>
        <taxon>Betaproteobacteria</taxon>
        <taxon>Nitrosomonadales</taxon>
        <taxon>Nitrosomonadaceae</taxon>
        <taxon>Nitrosomonas</taxon>
    </lineage>
</organism>
<dbReference type="InterPro" id="IPR003593">
    <property type="entry name" value="AAA+_ATPase"/>
</dbReference>
<dbReference type="PROSITE" id="PS50125">
    <property type="entry name" value="GUANYLATE_CYCLASE_2"/>
    <property type="match status" value="1"/>
</dbReference>
<dbReference type="InterPro" id="IPR001660">
    <property type="entry name" value="SAM"/>
</dbReference>
<gene>
    <name evidence="5" type="ORF">SAMN05216406_10124</name>
</gene>
<evidence type="ECO:0000256" key="1">
    <source>
        <dbReference type="ARBA" id="ARBA00022741"/>
    </source>
</evidence>
<dbReference type="SMART" id="SM00382">
    <property type="entry name" value="AAA"/>
    <property type="match status" value="1"/>
</dbReference>
<dbReference type="SUPFAM" id="SSF47769">
    <property type="entry name" value="SAM/Pointed domain"/>
    <property type="match status" value="1"/>
</dbReference>
<dbReference type="Pfam" id="PF00211">
    <property type="entry name" value="Guanylate_cyc"/>
    <property type="match status" value="1"/>
</dbReference>
<dbReference type="InterPro" id="IPR011990">
    <property type="entry name" value="TPR-like_helical_dom_sf"/>
</dbReference>
<dbReference type="InterPro" id="IPR019734">
    <property type="entry name" value="TPR_rpt"/>
</dbReference>
<dbReference type="AlphaFoldDB" id="A0A1H2DLR1"/>
<name>A0A1H2DLR1_9PROT</name>
<dbReference type="PANTHER" id="PTHR16305:SF28">
    <property type="entry name" value="GUANYLATE CYCLASE DOMAIN-CONTAINING PROTEIN"/>
    <property type="match status" value="1"/>
</dbReference>
<dbReference type="SUPFAM" id="SSF48452">
    <property type="entry name" value="TPR-like"/>
    <property type="match status" value="1"/>
</dbReference>
<dbReference type="GO" id="GO:0005524">
    <property type="term" value="F:ATP binding"/>
    <property type="evidence" value="ECO:0007669"/>
    <property type="project" value="UniProtKB-KW"/>
</dbReference>
<reference evidence="6" key="1">
    <citation type="submission" date="2016-10" db="EMBL/GenBank/DDBJ databases">
        <authorList>
            <person name="Varghese N."/>
            <person name="Submissions S."/>
        </authorList>
    </citation>
    <scope>NUCLEOTIDE SEQUENCE [LARGE SCALE GENOMIC DNA]</scope>
    <source>
        <strain evidence="6">Nm10</strain>
    </source>
</reference>
<dbReference type="GO" id="GO:0009190">
    <property type="term" value="P:cyclic nucleotide biosynthetic process"/>
    <property type="evidence" value="ECO:0007669"/>
    <property type="project" value="InterPro"/>
</dbReference>
<dbReference type="SMART" id="SM00028">
    <property type="entry name" value="TPR"/>
    <property type="match status" value="3"/>
</dbReference>
<dbReference type="InterPro" id="IPR027417">
    <property type="entry name" value="P-loop_NTPase"/>
</dbReference>
<feature type="domain" description="SAM" evidence="3">
    <location>
        <begin position="1"/>
        <end position="63"/>
    </location>
</feature>
<dbReference type="Proteomes" id="UP000182882">
    <property type="component" value="Unassembled WGS sequence"/>
</dbReference>
<dbReference type="KEGG" id="nur:ATY38_04690"/>
<feature type="domain" description="Guanylate cyclase" evidence="4">
    <location>
        <begin position="96"/>
        <end position="228"/>
    </location>
</feature>
<dbReference type="GO" id="GO:0004016">
    <property type="term" value="F:adenylate cyclase activity"/>
    <property type="evidence" value="ECO:0007669"/>
    <property type="project" value="TreeGrafter"/>
</dbReference>
<protein>
    <submittedName>
        <fullName evidence="5">SAM domain (Sterile alpha motif)</fullName>
    </submittedName>
</protein>
<keyword evidence="2" id="KW-0067">ATP-binding</keyword>
<dbReference type="Gene3D" id="1.25.40.10">
    <property type="entry name" value="Tetratricopeptide repeat domain"/>
    <property type="match status" value="2"/>
</dbReference>
<evidence type="ECO:0000313" key="5">
    <source>
        <dbReference type="EMBL" id="SDT83850.1"/>
    </source>
</evidence>
<dbReference type="SUPFAM" id="SSF52540">
    <property type="entry name" value="P-loop containing nucleoside triphosphate hydrolases"/>
    <property type="match status" value="1"/>
</dbReference>
<dbReference type="InterPro" id="IPR041664">
    <property type="entry name" value="AAA_16"/>
</dbReference>
<dbReference type="SMART" id="SM00044">
    <property type="entry name" value="CYCc"/>
    <property type="match status" value="1"/>
</dbReference>
<evidence type="ECO:0000259" key="4">
    <source>
        <dbReference type="PROSITE" id="PS50125"/>
    </source>
</evidence>
<dbReference type="InterPro" id="IPR029787">
    <property type="entry name" value="Nucleotide_cyclase"/>
</dbReference>
<dbReference type="GO" id="GO:0005737">
    <property type="term" value="C:cytoplasm"/>
    <property type="evidence" value="ECO:0007669"/>
    <property type="project" value="TreeGrafter"/>
</dbReference>
<dbReference type="CDD" id="cd07302">
    <property type="entry name" value="CHD"/>
    <property type="match status" value="1"/>
</dbReference>